<protein>
    <submittedName>
        <fullName evidence="1">Gamma-glutamyl-gamma-aminobutyrate hydrolase family protein</fullName>
    </submittedName>
</protein>
<dbReference type="PANTHER" id="PTHR43235">
    <property type="entry name" value="GLUTAMINE AMIDOTRANSFERASE PB2B2.05-RELATED"/>
    <property type="match status" value="1"/>
</dbReference>
<dbReference type="RefSeq" id="WP_181751825.1">
    <property type="nucleotide sequence ID" value="NZ_JACEIQ010000008.1"/>
</dbReference>
<keyword evidence="1" id="KW-0378">Hydrolase</keyword>
<dbReference type="SUPFAM" id="SSF52317">
    <property type="entry name" value="Class I glutamine amidotransferase-like"/>
    <property type="match status" value="1"/>
</dbReference>
<reference evidence="1 2" key="1">
    <citation type="submission" date="2020-07" db="EMBL/GenBank/DDBJ databases">
        <authorList>
            <person name="Feng H."/>
        </authorList>
    </citation>
    <scope>NUCLEOTIDE SEQUENCE [LARGE SCALE GENOMIC DNA]</scope>
    <source>
        <strain evidence="2">s-10</strain>
    </source>
</reference>
<dbReference type="InterPro" id="IPR029062">
    <property type="entry name" value="Class_I_gatase-like"/>
</dbReference>
<proteinExistence type="predicted"/>
<dbReference type="GO" id="GO:0016811">
    <property type="term" value="F:hydrolase activity, acting on carbon-nitrogen (but not peptide) bonds, in linear amides"/>
    <property type="evidence" value="ECO:0007669"/>
    <property type="project" value="InterPro"/>
</dbReference>
<evidence type="ECO:0000313" key="2">
    <source>
        <dbReference type="Proteomes" id="UP000535491"/>
    </source>
</evidence>
<dbReference type="Pfam" id="PF07722">
    <property type="entry name" value="Peptidase_C26"/>
    <property type="match status" value="1"/>
</dbReference>
<dbReference type="GO" id="GO:0005829">
    <property type="term" value="C:cytosol"/>
    <property type="evidence" value="ECO:0007669"/>
    <property type="project" value="TreeGrafter"/>
</dbReference>
<organism evidence="1 2">
    <name type="scientific">Paenactinomyces guangxiensis</name>
    <dbReference type="NCBI Taxonomy" id="1490290"/>
    <lineage>
        <taxon>Bacteria</taxon>
        <taxon>Bacillati</taxon>
        <taxon>Bacillota</taxon>
        <taxon>Bacilli</taxon>
        <taxon>Bacillales</taxon>
        <taxon>Thermoactinomycetaceae</taxon>
        <taxon>Paenactinomyces</taxon>
    </lineage>
</organism>
<dbReference type="PROSITE" id="PS51273">
    <property type="entry name" value="GATASE_TYPE_1"/>
    <property type="match status" value="1"/>
</dbReference>
<keyword evidence="2" id="KW-1185">Reference proteome</keyword>
<dbReference type="Gene3D" id="3.40.50.880">
    <property type="match status" value="1"/>
</dbReference>
<gene>
    <name evidence="1" type="ORF">H1191_09735</name>
</gene>
<accession>A0A7W2A8F4</accession>
<dbReference type="CDD" id="cd01745">
    <property type="entry name" value="GATase1_2"/>
    <property type="match status" value="1"/>
</dbReference>
<name>A0A7W2A8F4_9BACL</name>
<sequence>MKSSPIIGVTGYHVRGEEGVGGTFRGLPGQGFSVVGHDYIHAVEKVGGIALGIPVGKPSSCRTIVEKLDGLILSGGEDIDPSLYGERPDMNCWTLAPERDRFELELLKEALQVRKPVLAICRGLQLFNVLFGGTLYKDLSDAGEKTLSHQFNRAPRWYLAHRVRLIHPGLKEIFGAQEIETNSYHHQGIKELGKGVEITAVAEDGIIEGIFHPDYPNVLAIQWHPETMAVQFKEGLLPFRWLMKQICQKGGNIS</sequence>
<dbReference type="AlphaFoldDB" id="A0A7W2A8F4"/>
<dbReference type="EMBL" id="JACEIQ010000008">
    <property type="protein sequence ID" value="MBA4494585.1"/>
    <property type="molecule type" value="Genomic_DNA"/>
</dbReference>
<dbReference type="Proteomes" id="UP000535491">
    <property type="component" value="Unassembled WGS sequence"/>
</dbReference>
<dbReference type="InterPro" id="IPR011697">
    <property type="entry name" value="Peptidase_C26"/>
</dbReference>
<dbReference type="PANTHER" id="PTHR43235:SF1">
    <property type="entry name" value="GLUTAMINE AMIDOTRANSFERASE PB2B2.05-RELATED"/>
    <property type="match status" value="1"/>
</dbReference>
<comment type="caution">
    <text evidence="1">The sequence shown here is derived from an EMBL/GenBank/DDBJ whole genome shotgun (WGS) entry which is preliminary data.</text>
</comment>
<evidence type="ECO:0000313" key="1">
    <source>
        <dbReference type="EMBL" id="MBA4494585.1"/>
    </source>
</evidence>
<dbReference type="InterPro" id="IPR044668">
    <property type="entry name" value="PuuD-like"/>
</dbReference>